<keyword evidence="2" id="KW-0813">Transport</keyword>
<dbReference type="Gene3D" id="1.20.1250.20">
    <property type="entry name" value="MFS general substrate transporter like domains"/>
    <property type="match status" value="1"/>
</dbReference>
<keyword evidence="10" id="KW-1185">Reference proteome</keyword>
<feature type="transmembrane region" description="Helical" evidence="7">
    <location>
        <begin position="78"/>
        <end position="98"/>
    </location>
</feature>
<feature type="transmembrane region" description="Helical" evidence="7">
    <location>
        <begin position="173"/>
        <end position="192"/>
    </location>
</feature>
<keyword evidence="4 7" id="KW-0812">Transmembrane</keyword>
<dbReference type="InterPro" id="IPR036259">
    <property type="entry name" value="MFS_trans_sf"/>
</dbReference>
<evidence type="ECO:0000259" key="8">
    <source>
        <dbReference type="PROSITE" id="PS50850"/>
    </source>
</evidence>
<feature type="transmembrane region" description="Helical" evidence="7">
    <location>
        <begin position="257"/>
        <end position="278"/>
    </location>
</feature>
<gene>
    <name evidence="9" type="ORF">ABE41_007955</name>
</gene>
<dbReference type="PANTHER" id="PTHR23513:SF6">
    <property type="entry name" value="MAJOR FACILITATOR SUPERFAMILY ASSOCIATED DOMAIN-CONTAINING PROTEIN"/>
    <property type="match status" value="1"/>
</dbReference>
<proteinExistence type="predicted"/>
<dbReference type="PANTHER" id="PTHR23513">
    <property type="entry name" value="INTEGRAL MEMBRANE EFFLUX PROTEIN-RELATED"/>
    <property type="match status" value="1"/>
</dbReference>
<feature type="transmembrane region" description="Helical" evidence="7">
    <location>
        <begin position="12"/>
        <end position="39"/>
    </location>
</feature>
<evidence type="ECO:0000256" key="4">
    <source>
        <dbReference type="ARBA" id="ARBA00022692"/>
    </source>
</evidence>
<evidence type="ECO:0000313" key="9">
    <source>
        <dbReference type="EMBL" id="ANX11940.1"/>
    </source>
</evidence>
<feature type="domain" description="Major facilitator superfamily (MFS) profile" evidence="8">
    <location>
        <begin position="12"/>
        <end position="399"/>
    </location>
</feature>
<evidence type="ECO:0000256" key="2">
    <source>
        <dbReference type="ARBA" id="ARBA00022448"/>
    </source>
</evidence>
<dbReference type="GO" id="GO:0022857">
    <property type="term" value="F:transmembrane transporter activity"/>
    <property type="evidence" value="ECO:0007669"/>
    <property type="project" value="InterPro"/>
</dbReference>
<dbReference type="KEGG" id="far:ABE41_007955"/>
<feature type="transmembrane region" description="Helical" evidence="7">
    <location>
        <begin position="212"/>
        <end position="245"/>
    </location>
</feature>
<dbReference type="STRING" id="255247.ABE41_007955"/>
<evidence type="ECO:0000256" key="6">
    <source>
        <dbReference type="ARBA" id="ARBA00023136"/>
    </source>
</evidence>
<evidence type="ECO:0000256" key="1">
    <source>
        <dbReference type="ARBA" id="ARBA00004651"/>
    </source>
</evidence>
<evidence type="ECO:0000256" key="3">
    <source>
        <dbReference type="ARBA" id="ARBA00022475"/>
    </source>
</evidence>
<dbReference type="AlphaFoldDB" id="A0A1B1Z3G1"/>
<feature type="transmembrane region" description="Helical" evidence="7">
    <location>
        <begin position="341"/>
        <end position="364"/>
    </location>
</feature>
<dbReference type="Pfam" id="PF07690">
    <property type="entry name" value="MFS_1"/>
    <property type="match status" value="1"/>
</dbReference>
<dbReference type="SUPFAM" id="SSF103473">
    <property type="entry name" value="MFS general substrate transporter"/>
    <property type="match status" value="1"/>
</dbReference>
<feature type="transmembrane region" description="Helical" evidence="7">
    <location>
        <begin position="45"/>
        <end position="66"/>
    </location>
</feature>
<protein>
    <recommendedName>
        <fullName evidence="8">Major facilitator superfamily (MFS) profile domain-containing protein</fullName>
    </recommendedName>
</protein>
<dbReference type="RefSeq" id="WP_066288535.1">
    <property type="nucleotide sequence ID" value="NZ_CP016761.1"/>
</dbReference>
<evidence type="ECO:0000313" key="10">
    <source>
        <dbReference type="Proteomes" id="UP000077412"/>
    </source>
</evidence>
<keyword evidence="3" id="KW-1003">Cell membrane</keyword>
<evidence type="ECO:0000256" key="7">
    <source>
        <dbReference type="SAM" id="Phobius"/>
    </source>
</evidence>
<dbReference type="InterPro" id="IPR022324">
    <property type="entry name" value="Bacilysin_exporter_BacE_put"/>
</dbReference>
<feature type="transmembrane region" description="Helical" evidence="7">
    <location>
        <begin position="104"/>
        <end position="121"/>
    </location>
</feature>
<reference evidence="9 10" key="1">
    <citation type="submission" date="2016-08" db="EMBL/GenBank/DDBJ databases">
        <title>Complete genome sequence of Fictibacillus arsenicus G25-54, a strain with toxicity to nematodes and a potential arsenic-resistance activity.</title>
        <authorList>
            <person name="Zheng Z."/>
        </authorList>
    </citation>
    <scope>NUCLEOTIDE SEQUENCE [LARGE SCALE GENOMIC DNA]</scope>
    <source>
        <strain evidence="9 10">G25-54</strain>
    </source>
</reference>
<keyword evidence="6 7" id="KW-0472">Membrane</keyword>
<feature type="transmembrane region" description="Helical" evidence="7">
    <location>
        <begin position="285"/>
        <end position="304"/>
    </location>
</feature>
<dbReference type="InterPro" id="IPR011701">
    <property type="entry name" value="MFS"/>
</dbReference>
<sequence>MKLSGEIFRNRSFLYFWFSSILTAMGDSFFMITLMWLLVQISGSPVIVGTYILLVTLTKFSFVLFGGAIVDRFSVKRLLIGSSIGRGSILLLLFAVIAAGDPSIYFFYITGVLFGLIDAVSEPAGITFRTRLVPEKHYTQSMSLLMMAGQAASVVGPALGAMLYAMYGAKMAFLLNGVAFFTAAGLFIFIRVNDEESEEKTTSFLAGIKEGFSFFVGAPVLATMAVFAFFANAAVGAVMVSLPFLMKDLDFGIKGYGWAHTSLAVGSVVAAVIFSLFVIHKPKPYMTLLTCFLQGAGIFLIGFFSKELAVLLFLLAMVGFLEAAVNVIAPSVNHALIPPKLFGRVIGIMVIIMGISEPIAAGTAGFLIEKIGAADVFVWGGSMEMLVAFLVFSLPFIRNFKGVEKSS</sequence>
<dbReference type="PROSITE" id="PS50850">
    <property type="entry name" value="MFS"/>
    <property type="match status" value="1"/>
</dbReference>
<accession>A0A1B1Z3G1</accession>
<comment type="subcellular location">
    <subcellularLocation>
        <location evidence="1">Cell membrane</location>
        <topology evidence="1">Multi-pass membrane protein</topology>
    </subcellularLocation>
</comment>
<dbReference type="CDD" id="cd06173">
    <property type="entry name" value="MFS_MefA_like"/>
    <property type="match status" value="1"/>
</dbReference>
<name>A0A1B1Z3G1_9BACL</name>
<evidence type="ECO:0000256" key="5">
    <source>
        <dbReference type="ARBA" id="ARBA00022989"/>
    </source>
</evidence>
<dbReference type="EMBL" id="CP016761">
    <property type="protein sequence ID" value="ANX11940.1"/>
    <property type="molecule type" value="Genomic_DNA"/>
</dbReference>
<dbReference type="PRINTS" id="PR01988">
    <property type="entry name" value="EXPORTERBACE"/>
</dbReference>
<dbReference type="InterPro" id="IPR020846">
    <property type="entry name" value="MFS_dom"/>
</dbReference>
<dbReference type="GO" id="GO:0005886">
    <property type="term" value="C:plasma membrane"/>
    <property type="evidence" value="ECO:0007669"/>
    <property type="project" value="UniProtKB-SubCell"/>
</dbReference>
<feature type="transmembrane region" description="Helical" evidence="7">
    <location>
        <begin position="142"/>
        <end position="167"/>
    </location>
</feature>
<dbReference type="Proteomes" id="UP000077412">
    <property type="component" value="Chromosome"/>
</dbReference>
<keyword evidence="5 7" id="KW-1133">Transmembrane helix</keyword>
<feature type="transmembrane region" description="Helical" evidence="7">
    <location>
        <begin position="376"/>
        <end position="397"/>
    </location>
</feature>
<feature type="transmembrane region" description="Helical" evidence="7">
    <location>
        <begin position="310"/>
        <end position="329"/>
    </location>
</feature>
<organism evidence="9 10">
    <name type="scientific">Fictibacillus arsenicus</name>
    <dbReference type="NCBI Taxonomy" id="255247"/>
    <lineage>
        <taxon>Bacteria</taxon>
        <taxon>Bacillati</taxon>
        <taxon>Bacillota</taxon>
        <taxon>Bacilli</taxon>
        <taxon>Bacillales</taxon>
        <taxon>Fictibacillaceae</taxon>
        <taxon>Fictibacillus</taxon>
    </lineage>
</organism>